<feature type="region of interest" description="Disordered" evidence="4">
    <location>
        <begin position="38"/>
        <end position="72"/>
    </location>
</feature>
<dbReference type="InterPro" id="IPR039750">
    <property type="entry name" value="DRC1/DRC2"/>
</dbReference>
<evidence type="ECO:0000313" key="7">
    <source>
        <dbReference type="EMBL" id="RZF47211.1"/>
    </source>
</evidence>
<evidence type="ECO:0000256" key="4">
    <source>
        <dbReference type="SAM" id="MobiDB-lite"/>
    </source>
</evidence>
<evidence type="ECO:0000259" key="5">
    <source>
        <dbReference type="Pfam" id="PF14772"/>
    </source>
</evidence>
<dbReference type="Pfam" id="PF14772">
    <property type="entry name" value="NYD-SP28"/>
    <property type="match status" value="1"/>
</dbReference>
<dbReference type="EMBL" id="QKKF02004629">
    <property type="protein sequence ID" value="RZF47211.1"/>
    <property type="molecule type" value="Genomic_DNA"/>
</dbReference>
<evidence type="ECO:0000313" key="8">
    <source>
        <dbReference type="Proteomes" id="UP000291343"/>
    </source>
</evidence>
<reference evidence="7 8" key="1">
    <citation type="journal article" date="2017" name="Gigascience">
        <title>Genome sequence of the small brown planthopper, Laodelphax striatellus.</title>
        <authorList>
            <person name="Zhu J."/>
            <person name="Jiang F."/>
            <person name="Wang X."/>
            <person name="Yang P."/>
            <person name="Bao Y."/>
            <person name="Zhao W."/>
            <person name="Wang W."/>
            <person name="Lu H."/>
            <person name="Wang Q."/>
            <person name="Cui N."/>
            <person name="Li J."/>
            <person name="Chen X."/>
            <person name="Luo L."/>
            <person name="Yu J."/>
            <person name="Kang L."/>
            <person name="Cui F."/>
        </authorList>
    </citation>
    <scope>NUCLEOTIDE SEQUENCE [LARGE SCALE GENOMIC DNA]</scope>
    <source>
        <strain evidence="7">Lst14</strain>
    </source>
</reference>
<name>A0A482XPX0_LAOST</name>
<feature type="compositionally biased region" description="Basic and acidic residues" evidence="4">
    <location>
        <begin position="46"/>
        <end position="59"/>
    </location>
</feature>
<dbReference type="GO" id="GO:0003352">
    <property type="term" value="P:regulation of cilium movement"/>
    <property type="evidence" value="ECO:0007669"/>
    <property type="project" value="TreeGrafter"/>
</dbReference>
<dbReference type="STRING" id="195883.A0A482XPX0"/>
<dbReference type="AlphaFoldDB" id="A0A482XPX0"/>
<organism evidence="7 8">
    <name type="scientific">Laodelphax striatellus</name>
    <name type="common">Small brown planthopper</name>
    <name type="synonym">Delphax striatella</name>
    <dbReference type="NCBI Taxonomy" id="195883"/>
    <lineage>
        <taxon>Eukaryota</taxon>
        <taxon>Metazoa</taxon>
        <taxon>Ecdysozoa</taxon>
        <taxon>Arthropoda</taxon>
        <taxon>Hexapoda</taxon>
        <taxon>Insecta</taxon>
        <taxon>Pterygota</taxon>
        <taxon>Neoptera</taxon>
        <taxon>Paraneoptera</taxon>
        <taxon>Hemiptera</taxon>
        <taxon>Auchenorrhyncha</taxon>
        <taxon>Fulgoroidea</taxon>
        <taxon>Delphacidae</taxon>
        <taxon>Criomorphinae</taxon>
        <taxon>Laodelphax</taxon>
    </lineage>
</organism>
<dbReference type="OrthoDB" id="10260459at2759"/>
<feature type="coiled-coil region" evidence="3">
    <location>
        <begin position="332"/>
        <end position="359"/>
    </location>
</feature>
<dbReference type="PANTHER" id="PTHR21625:SF1">
    <property type="entry name" value="DYNEIN REGULATORY COMPLEX PROTEIN 1"/>
    <property type="match status" value="1"/>
</dbReference>
<evidence type="ECO:0008006" key="9">
    <source>
        <dbReference type="Google" id="ProtNLM"/>
    </source>
</evidence>
<dbReference type="InParanoid" id="A0A482XPX0"/>
<evidence type="ECO:0000259" key="6">
    <source>
        <dbReference type="Pfam" id="PF14775"/>
    </source>
</evidence>
<dbReference type="SMR" id="A0A482XPX0"/>
<feature type="coiled-coil region" evidence="3">
    <location>
        <begin position="118"/>
        <end position="193"/>
    </location>
</feature>
<protein>
    <recommendedName>
        <fullName evidence="9">Dynein regulatory complex protein 1</fullName>
    </recommendedName>
</protein>
<accession>A0A482XPX0</accession>
<feature type="domain" description="Dynein regulatory complex protein 1/2 N-terminal" evidence="5">
    <location>
        <begin position="99"/>
        <end position="197"/>
    </location>
</feature>
<proteinExistence type="inferred from homology"/>
<feature type="domain" description="Dynein regulatory complex protein 1 C-terminal" evidence="6">
    <location>
        <begin position="730"/>
        <end position="788"/>
    </location>
</feature>
<dbReference type="InterPro" id="IPR039505">
    <property type="entry name" value="DRC1/2_N"/>
</dbReference>
<evidence type="ECO:0000256" key="1">
    <source>
        <dbReference type="ARBA" id="ARBA00009688"/>
    </source>
</evidence>
<feature type="coiled-coil region" evidence="3">
    <location>
        <begin position="247"/>
        <end position="306"/>
    </location>
</feature>
<dbReference type="InterPro" id="IPR029440">
    <property type="entry name" value="DRC1_C"/>
</dbReference>
<feature type="region of interest" description="Disordered" evidence="4">
    <location>
        <begin position="1"/>
        <end position="21"/>
    </location>
</feature>
<comment type="caution">
    <text evidence="7">The sequence shown here is derived from an EMBL/GenBank/DDBJ whole genome shotgun (WGS) entry which is preliminary data.</text>
</comment>
<sequence length="831" mass="96429">MGDSTSPLAQPDLIIDGEPNICSDNAEERQLARRLRIQRRLSATRKRQDKDSDTKERSIPGKATQQKTQLESQVESCSNDVFEIIDEGVEAVTNIKIAGNAHEVQKREEDRLAREERMKYLEKEAEIADEKYQEINKKWEAIAKFNDPLDLFEETERQKDKCKQLLEKKDVVIKRLQEELRMAELRFIKDQEKQSADMNLLVFRINEQIKIMRKVVKNQIALIEDGIEAERLEAIQTFNKKWESLNRQREKEQVNNLNSKLNSLEEHNQELKRIMLVHQEKFRDSKINLEENIQLLQREVESVKAVCLLNREKVDYNYQVLKKRDDENLIIKSQQKRRINKLQDAATNLRHKINIMEKNSKSEIKRLKSDVLTLYNKISAVEKKADHFSQVNFVKFNQVWKFNKDNAEDVLQKISEMDRFIHQQLLGLEWPRSESITSGNIALKDNENFEQVESAEEKPSNADVAEDNSTQRRKVFLVNKILKAVSNSSGFLLEERLAELLEPYAETEKLLVKLDNIFNALGVKDVNDVSILSNYLDPYLECSTCQAGHDVSVQSRAEEQHSPTSYVDGTNVLLDTHTGSERSEDPSGILTQIMNMVTQQVNMVHDVVSEVSSGMRKESSRYFRTPSADSIAYSLQQSVEDSEYYDKEEQDEKSVTLIRPKTTGLDDSSISRNPDHDLFIMSANVLHALEDFVSNTNEDKTFEMDGEEKLERSSSTKFDPTDMSKADVDAYWNNYKFVFTEDNEKLWDALMLGLRKYHAVLQDRHSLHTEVDQLSTQNNDLRRLLTSYTSNDSMKKEQSFFTDNPEHLLPLLSKDQNLVKLREVQDTLTRL</sequence>
<dbReference type="PANTHER" id="PTHR21625">
    <property type="entry name" value="NYD-SP28 PROTEIN"/>
    <property type="match status" value="1"/>
</dbReference>
<keyword evidence="8" id="KW-1185">Reference proteome</keyword>
<evidence type="ECO:0000256" key="2">
    <source>
        <dbReference type="ARBA" id="ARBA00023054"/>
    </source>
</evidence>
<dbReference type="GO" id="GO:0005858">
    <property type="term" value="C:axonemal dynein complex"/>
    <property type="evidence" value="ECO:0007669"/>
    <property type="project" value="InterPro"/>
</dbReference>
<dbReference type="FunCoup" id="A0A482XPX0">
    <property type="interactions" value="25"/>
</dbReference>
<dbReference type="Proteomes" id="UP000291343">
    <property type="component" value="Unassembled WGS sequence"/>
</dbReference>
<dbReference type="GO" id="GO:0070286">
    <property type="term" value="P:axonemal dynein complex assembly"/>
    <property type="evidence" value="ECO:0007669"/>
    <property type="project" value="InterPro"/>
</dbReference>
<comment type="similarity">
    <text evidence="1">Belongs to the DRC1 family.</text>
</comment>
<evidence type="ECO:0000256" key="3">
    <source>
        <dbReference type="SAM" id="Coils"/>
    </source>
</evidence>
<dbReference type="GO" id="GO:0060285">
    <property type="term" value="P:cilium-dependent cell motility"/>
    <property type="evidence" value="ECO:0007669"/>
    <property type="project" value="TreeGrafter"/>
</dbReference>
<dbReference type="Pfam" id="PF14775">
    <property type="entry name" value="NYD-SP28_assoc"/>
    <property type="match status" value="1"/>
</dbReference>
<keyword evidence="2 3" id="KW-0175">Coiled coil</keyword>
<gene>
    <name evidence="7" type="ORF">LSTR_LSTR004920</name>
</gene>
<feature type="compositionally biased region" description="Polar residues" evidence="4">
    <location>
        <begin position="63"/>
        <end position="72"/>
    </location>
</feature>